<dbReference type="EMBL" id="NVVJ01000012">
    <property type="protein sequence ID" value="PCJ26250.1"/>
    <property type="molecule type" value="Genomic_DNA"/>
</dbReference>
<evidence type="ECO:0000256" key="1">
    <source>
        <dbReference type="ARBA" id="ARBA00038310"/>
    </source>
</evidence>
<dbReference type="Gene3D" id="3.20.20.140">
    <property type="entry name" value="Metal-dependent hydrolases"/>
    <property type="match status" value="1"/>
</dbReference>
<sequence length="343" mass="39772">MTALTPGSDLWLHQVKEEILEPERPIIDPHHHLWKKRFNRDYLLPELWSDTNSGHNIVKTLFMECRAFYDRDSPEHLMSVGETKYIAQLARQSQKTKNQQAYIAGIVAHVDLCLAGESEELLLEALEQHRQCSDGLLKGIRHSAARDKHPEDLFIVSSAPAYLHGKESFRKGIRILADQGLTYDTWHYHHQNLDFLDLARAVPECTMVLDHFGTPLGVGVYKHCREEIFQEWKQEIREIAKCENVYAKLGGLAMPDNGFGWHNAECPPTSDELLHAQQKYYMHTIECFGPERCMFESNFPVDRLSINYHVLWNAFKKMAMDFNEEEKHALFYATAEKVYSLQD</sequence>
<dbReference type="SUPFAM" id="SSF51556">
    <property type="entry name" value="Metallo-dependent hydrolases"/>
    <property type="match status" value="1"/>
</dbReference>
<reference evidence="4" key="1">
    <citation type="submission" date="2017-08" db="EMBL/GenBank/DDBJ databases">
        <title>A dynamic microbial community with high functional redundancy inhabits the cold, oxic subseafloor aquifer.</title>
        <authorList>
            <person name="Tully B.J."/>
            <person name="Wheat C.G."/>
            <person name="Glazer B.T."/>
            <person name="Huber J.A."/>
        </authorList>
    </citation>
    <scope>NUCLEOTIDE SEQUENCE [LARGE SCALE GENOMIC DNA]</scope>
</reference>
<dbReference type="AlphaFoldDB" id="A0A2A5B4F7"/>
<evidence type="ECO:0000313" key="4">
    <source>
        <dbReference type="Proteomes" id="UP000218327"/>
    </source>
</evidence>
<protein>
    <submittedName>
        <fullName evidence="3">Amidohydrolase</fullName>
    </submittedName>
</protein>
<dbReference type="Proteomes" id="UP000218327">
    <property type="component" value="Unassembled WGS sequence"/>
</dbReference>
<keyword evidence="3" id="KW-0378">Hydrolase</keyword>
<dbReference type="InterPro" id="IPR032466">
    <property type="entry name" value="Metal_Hydrolase"/>
</dbReference>
<feature type="domain" description="Amidohydrolase-related" evidence="2">
    <location>
        <begin position="27"/>
        <end position="340"/>
    </location>
</feature>
<dbReference type="Pfam" id="PF04909">
    <property type="entry name" value="Amidohydro_2"/>
    <property type="match status" value="1"/>
</dbReference>
<comment type="caution">
    <text evidence="3">The sequence shown here is derived from an EMBL/GenBank/DDBJ whole genome shotgun (WGS) entry which is preliminary data.</text>
</comment>
<proteinExistence type="inferred from homology"/>
<dbReference type="PANTHER" id="PTHR43569:SF1">
    <property type="entry name" value="BLL3371 PROTEIN"/>
    <property type="match status" value="1"/>
</dbReference>
<dbReference type="InterPro" id="IPR052350">
    <property type="entry name" value="Metallo-dep_Lactonases"/>
</dbReference>
<evidence type="ECO:0000313" key="3">
    <source>
        <dbReference type="EMBL" id="PCJ26250.1"/>
    </source>
</evidence>
<dbReference type="InterPro" id="IPR006680">
    <property type="entry name" value="Amidohydro-rel"/>
</dbReference>
<accession>A0A2A5B4F7</accession>
<dbReference type="GO" id="GO:0016787">
    <property type="term" value="F:hydrolase activity"/>
    <property type="evidence" value="ECO:0007669"/>
    <property type="project" value="UniProtKB-KW"/>
</dbReference>
<organism evidence="3 4">
    <name type="scientific">SAR86 cluster bacterium</name>
    <dbReference type="NCBI Taxonomy" id="2030880"/>
    <lineage>
        <taxon>Bacteria</taxon>
        <taxon>Pseudomonadati</taxon>
        <taxon>Pseudomonadota</taxon>
        <taxon>Gammaproteobacteria</taxon>
        <taxon>SAR86 cluster</taxon>
    </lineage>
</organism>
<name>A0A2A5B4F7_9GAMM</name>
<gene>
    <name evidence="3" type="ORF">COA96_05775</name>
</gene>
<comment type="similarity">
    <text evidence="1">Belongs to the metallo-dependent hydrolases superfamily.</text>
</comment>
<dbReference type="PANTHER" id="PTHR43569">
    <property type="entry name" value="AMIDOHYDROLASE"/>
    <property type="match status" value="1"/>
</dbReference>
<evidence type="ECO:0000259" key="2">
    <source>
        <dbReference type="Pfam" id="PF04909"/>
    </source>
</evidence>